<dbReference type="EMBL" id="CABITT030000003">
    <property type="protein sequence ID" value="VVA99801.1"/>
    <property type="molecule type" value="Genomic_DNA"/>
</dbReference>
<reference evidence="1" key="1">
    <citation type="submission" date="2019-07" db="EMBL/GenBank/DDBJ databases">
        <authorList>
            <person name="Dittberner H."/>
        </authorList>
    </citation>
    <scope>NUCLEOTIDE SEQUENCE [LARGE SCALE GENOMIC DNA]</scope>
</reference>
<protein>
    <submittedName>
        <fullName evidence="1">Uncharacterized protein</fullName>
    </submittedName>
</protein>
<evidence type="ECO:0000313" key="1">
    <source>
        <dbReference type="EMBL" id="VVA99801.1"/>
    </source>
</evidence>
<sequence>MAKKSGGLGDSTASLPFETQRLSSVGLMKAATGYIGVGRSNWSIPGLLAHYMWNLNGFVINIYDLSSMDIYDYCGPNAYCDINIMNANCTCLKGYYNTTDGCVIMAPLHRGENEFVSLLNMSFPHSLKPIQSESTRMPEDMHRGFGYMSPEYSTKSDIFNYKWEAGQQILLCGRQHESLCGRKWVGGNWEEIMDQVILESSASRAEQVRRCIGIGLCAFNKVQMTDQRCQRLLQCSRTKNLSFPILNRLGSSWVKVRMQFLRIPTKTVLLQSTNTPSQKSDHDSQVLFKLVVITA</sequence>
<evidence type="ECO:0000313" key="2">
    <source>
        <dbReference type="Proteomes" id="UP000489600"/>
    </source>
</evidence>
<dbReference type="AlphaFoldDB" id="A0A565BER9"/>
<proteinExistence type="predicted"/>
<keyword evidence="2" id="KW-1185">Reference proteome</keyword>
<gene>
    <name evidence="1" type="ORF">ANE_LOCUS10246</name>
</gene>
<name>A0A565BER9_9BRAS</name>
<dbReference type="Proteomes" id="UP000489600">
    <property type="component" value="Unassembled WGS sequence"/>
</dbReference>
<comment type="caution">
    <text evidence="1">The sequence shown here is derived from an EMBL/GenBank/DDBJ whole genome shotgun (WGS) entry which is preliminary data.</text>
</comment>
<accession>A0A565BER9</accession>
<organism evidence="1 2">
    <name type="scientific">Arabis nemorensis</name>
    <dbReference type="NCBI Taxonomy" id="586526"/>
    <lineage>
        <taxon>Eukaryota</taxon>
        <taxon>Viridiplantae</taxon>
        <taxon>Streptophyta</taxon>
        <taxon>Embryophyta</taxon>
        <taxon>Tracheophyta</taxon>
        <taxon>Spermatophyta</taxon>
        <taxon>Magnoliopsida</taxon>
        <taxon>eudicotyledons</taxon>
        <taxon>Gunneridae</taxon>
        <taxon>Pentapetalae</taxon>
        <taxon>rosids</taxon>
        <taxon>malvids</taxon>
        <taxon>Brassicales</taxon>
        <taxon>Brassicaceae</taxon>
        <taxon>Arabideae</taxon>
        <taxon>Arabis</taxon>
    </lineage>
</organism>